<evidence type="ECO:0000313" key="1">
    <source>
        <dbReference type="EMBL" id="MBK0403211.1"/>
    </source>
</evidence>
<protein>
    <submittedName>
        <fullName evidence="1">Uncharacterized protein</fullName>
    </submittedName>
</protein>
<gene>
    <name evidence="1" type="ORF">I5M27_09455</name>
</gene>
<comment type="caution">
    <text evidence="1">The sequence shown here is derived from an EMBL/GenBank/DDBJ whole genome shotgun (WGS) entry which is preliminary data.</text>
</comment>
<reference evidence="1 2" key="1">
    <citation type="submission" date="2020-12" db="EMBL/GenBank/DDBJ databases">
        <title>Bacterial novel species Adhaeribacter sp. BT258 isolated from soil.</title>
        <authorList>
            <person name="Jung H.-Y."/>
        </authorList>
    </citation>
    <scope>NUCLEOTIDE SEQUENCE [LARGE SCALE GENOMIC DNA]</scope>
    <source>
        <strain evidence="1 2">BT258</strain>
    </source>
</reference>
<proteinExistence type="predicted"/>
<name>A0ABS1C1D3_9BACT</name>
<dbReference type="RefSeq" id="WP_200505970.1">
    <property type="nucleotide sequence ID" value="NZ_JAEHFX010000004.1"/>
</dbReference>
<sequence>MRKFVPHDACKLKAGSCFQHSGIYNSALMLLIINGLRGFAKPGITKTLQDWLPKKFPCQTIKLPGLTAKNRRQTTGKSFH</sequence>
<accession>A0ABS1C1D3</accession>
<evidence type="ECO:0000313" key="2">
    <source>
        <dbReference type="Proteomes" id="UP000644147"/>
    </source>
</evidence>
<dbReference type="Proteomes" id="UP000644147">
    <property type="component" value="Unassembled WGS sequence"/>
</dbReference>
<organism evidence="1 2">
    <name type="scientific">Adhaeribacter terrigena</name>
    <dbReference type="NCBI Taxonomy" id="2793070"/>
    <lineage>
        <taxon>Bacteria</taxon>
        <taxon>Pseudomonadati</taxon>
        <taxon>Bacteroidota</taxon>
        <taxon>Cytophagia</taxon>
        <taxon>Cytophagales</taxon>
        <taxon>Hymenobacteraceae</taxon>
        <taxon>Adhaeribacter</taxon>
    </lineage>
</organism>
<dbReference type="EMBL" id="JAEHFX010000004">
    <property type="protein sequence ID" value="MBK0403211.1"/>
    <property type="molecule type" value="Genomic_DNA"/>
</dbReference>
<keyword evidence="2" id="KW-1185">Reference proteome</keyword>